<evidence type="ECO:0000256" key="3">
    <source>
        <dbReference type="ARBA" id="ARBA00023125"/>
    </source>
</evidence>
<dbReference type="InterPro" id="IPR058245">
    <property type="entry name" value="NreC/VraR/RcsB-like_REC"/>
</dbReference>
<keyword evidence="9" id="KW-1185">Reference proteome</keyword>
<dbReference type="Proteomes" id="UP000035489">
    <property type="component" value="Unassembled WGS sequence"/>
</dbReference>
<dbReference type="GO" id="GO:0006355">
    <property type="term" value="P:regulation of DNA-templated transcription"/>
    <property type="evidence" value="ECO:0007669"/>
    <property type="project" value="InterPro"/>
</dbReference>
<dbReference type="SUPFAM" id="SSF52172">
    <property type="entry name" value="CheY-like"/>
    <property type="match status" value="1"/>
</dbReference>
<dbReference type="Pfam" id="PF00196">
    <property type="entry name" value="GerE"/>
    <property type="match status" value="1"/>
</dbReference>
<dbReference type="InterPro" id="IPR000792">
    <property type="entry name" value="Tscrpt_reg_LuxR_C"/>
</dbReference>
<dbReference type="PRINTS" id="PR00038">
    <property type="entry name" value="HTHLUXR"/>
</dbReference>
<dbReference type="CDD" id="cd06170">
    <property type="entry name" value="LuxR_C_like"/>
    <property type="match status" value="1"/>
</dbReference>
<evidence type="ECO:0000313" key="9">
    <source>
        <dbReference type="Proteomes" id="UP000035489"/>
    </source>
</evidence>
<dbReference type="PATRIC" id="fig|1225564.3.peg.2365"/>
<dbReference type="GO" id="GO:0003677">
    <property type="term" value="F:DNA binding"/>
    <property type="evidence" value="ECO:0007669"/>
    <property type="project" value="UniProtKB-KW"/>
</dbReference>
<reference evidence="8 9" key="1">
    <citation type="submission" date="2015-05" db="EMBL/GenBank/DDBJ databases">
        <title>Draft genome sequence of Microvirga vignae strain BR3299, a novel nitrogen fixing bacteria isolated from Brazil semi-aired region.</title>
        <authorList>
            <person name="Zilli J.E."/>
            <person name="Passos S.R."/>
            <person name="Leite J."/>
            <person name="Baldani J.I."/>
            <person name="Xavier G.R."/>
            <person name="Rumjaneck N.G."/>
            <person name="Simoes-Araujo J.L."/>
        </authorList>
    </citation>
    <scope>NUCLEOTIDE SEQUENCE [LARGE SCALE GENOMIC DNA]</scope>
    <source>
        <strain evidence="8 9">BR3299</strain>
    </source>
</reference>
<dbReference type="PANTHER" id="PTHR43214">
    <property type="entry name" value="TWO-COMPONENT RESPONSE REGULATOR"/>
    <property type="match status" value="1"/>
</dbReference>
<dbReference type="PROSITE" id="PS00622">
    <property type="entry name" value="HTH_LUXR_1"/>
    <property type="match status" value="1"/>
</dbReference>
<dbReference type="InterPro" id="IPR016032">
    <property type="entry name" value="Sig_transdc_resp-reg_C-effctor"/>
</dbReference>
<evidence type="ECO:0000313" key="8">
    <source>
        <dbReference type="EMBL" id="KLK93414.1"/>
    </source>
</evidence>
<gene>
    <name evidence="8" type="ORF">AA309_08775</name>
</gene>
<accession>A0A0H1REB7</accession>
<comment type="caution">
    <text evidence="8">The sequence shown here is derived from an EMBL/GenBank/DDBJ whole genome shotgun (WGS) entry which is preliminary data.</text>
</comment>
<feature type="domain" description="Response regulatory" evidence="7">
    <location>
        <begin position="9"/>
        <end position="124"/>
    </location>
</feature>
<keyword evidence="2" id="KW-0805">Transcription regulation</keyword>
<organism evidence="8 9">
    <name type="scientific">Microvirga vignae</name>
    <dbReference type="NCBI Taxonomy" id="1225564"/>
    <lineage>
        <taxon>Bacteria</taxon>
        <taxon>Pseudomonadati</taxon>
        <taxon>Pseudomonadota</taxon>
        <taxon>Alphaproteobacteria</taxon>
        <taxon>Hyphomicrobiales</taxon>
        <taxon>Methylobacteriaceae</taxon>
        <taxon>Microvirga</taxon>
    </lineage>
</organism>
<dbReference type="SMART" id="SM00421">
    <property type="entry name" value="HTH_LUXR"/>
    <property type="match status" value="1"/>
</dbReference>
<feature type="domain" description="HTH luxR-type" evidence="6">
    <location>
        <begin position="149"/>
        <end position="214"/>
    </location>
</feature>
<dbReference type="PROSITE" id="PS50043">
    <property type="entry name" value="HTH_LUXR_2"/>
    <property type="match status" value="1"/>
</dbReference>
<dbReference type="Pfam" id="PF00072">
    <property type="entry name" value="Response_reg"/>
    <property type="match status" value="1"/>
</dbReference>
<evidence type="ECO:0008006" key="10">
    <source>
        <dbReference type="Google" id="ProtNLM"/>
    </source>
</evidence>
<dbReference type="STRING" id="1225564.AA309_08775"/>
<dbReference type="OrthoDB" id="9814495at2"/>
<dbReference type="AlphaFoldDB" id="A0A0H1REB7"/>
<dbReference type="SMART" id="SM00448">
    <property type="entry name" value="REC"/>
    <property type="match status" value="1"/>
</dbReference>
<keyword evidence="1 5" id="KW-0597">Phosphoprotein</keyword>
<dbReference type="PANTHER" id="PTHR43214:SF41">
    <property type="entry name" value="NITRATE_NITRITE RESPONSE REGULATOR PROTEIN NARP"/>
    <property type="match status" value="1"/>
</dbReference>
<protein>
    <recommendedName>
        <fullName evidence="10">LuxR family transcriptional regulator</fullName>
    </recommendedName>
</protein>
<dbReference type="GO" id="GO:0000160">
    <property type="term" value="P:phosphorelay signal transduction system"/>
    <property type="evidence" value="ECO:0007669"/>
    <property type="project" value="InterPro"/>
</dbReference>
<proteinExistence type="predicted"/>
<keyword evidence="3" id="KW-0238">DNA-binding</keyword>
<dbReference type="RefSeq" id="WP_047188617.1">
    <property type="nucleotide sequence ID" value="NZ_LCYG01000020.1"/>
</dbReference>
<keyword evidence="4" id="KW-0804">Transcription</keyword>
<dbReference type="SUPFAM" id="SSF46894">
    <property type="entry name" value="C-terminal effector domain of the bipartite response regulators"/>
    <property type="match status" value="1"/>
</dbReference>
<evidence type="ECO:0000259" key="6">
    <source>
        <dbReference type="PROSITE" id="PS50043"/>
    </source>
</evidence>
<dbReference type="CDD" id="cd17535">
    <property type="entry name" value="REC_NarL-like"/>
    <property type="match status" value="1"/>
</dbReference>
<evidence type="ECO:0000256" key="1">
    <source>
        <dbReference type="ARBA" id="ARBA00022553"/>
    </source>
</evidence>
<dbReference type="Gene3D" id="3.40.50.2300">
    <property type="match status" value="1"/>
</dbReference>
<evidence type="ECO:0000259" key="7">
    <source>
        <dbReference type="PROSITE" id="PS50110"/>
    </source>
</evidence>
<dbReference type="EMBL" id="LCYG01000020">
    <property type="protein sequence ID" value="KLK93414.1"/>
    <property type="molecule type" value="Genomic_DNA"/>
</dbReference>
<dbReference type="InterPro" id="IPR011006">
    <property type="entry name" value="CheY-like_superfamily"/>
</dbReference>
<dbReference type="PROSITE" id="PS50110">
    <property type="entry name" value="RESPONSE_REGULATORY"/>
    <property type="match status" value="1"/>
</dbReference>
<dbReference type="InterPro" id="IPR039420">
    <property type="entry name" value="WalR-like"/>
</dbReference>
<name>A0A0H1REB7_9HYPH</name>
<evidence type="ECO:0000256" key="5">
    <source>
        <dbReference type="PROSITE-ProRule" id="PRU00169"/>
    </source>
</evidence>
<sequence>MKTAFRPLRVVLADDHPVFLGGLRTLIQTDPMFEIAAECLDGITALQAIQDLRPELAILDFAMPGLSGVEVLVALGDEIPTRIIFLTASVNDSQIAEAIARGAYGLMLKDAAADTLLKSMRETAMGNRWFPTDIVNSEIGLLEEQFERNEQTISTLTPRECEIIHLVAEGLSNKEIGSQIGVTEGTVKMHLHNIYRKININNRTALAAWALSYGNHAKIIGSKKY</sequence>
<evidence type="ECO:0000256" key="4">
    <source>
        <dbReference type="ARBA" id="ARBA00023163"/>
    </source>
</evidence>
<dbReference type="InterPro" id="IPR001789">
    <property type="entry name" value="Sig_transdc_resp-reg_receiver"/>
</dbReference>
<feature type="modified residue" description="4-aspartylphosphate" evidence="5">
    <location>
        <position position="60"/>
    </location>
</feature>
<evidence type="ECO:0000256" key="2">
    <source>
        <dbReference type="ARBA" id="ARBA00023015"/>
    </source>
</evidence>